<dbReference type="CDD" id="cd00586">
    <property type="entry name" value="4HBT"/>
    <property type="match status" value="1"/>
</dbReference>
<dbReference type="InterPro" id="IPR045023">
    <property type="entry name" value="FATA/B"/>
</dbReference>
<dbReference type="InterPro" id="IPR029069">
    <property type="entry name" value="HotDog_dom_sf"/>
</dbReference>
<dbReference type="GO" id="GO:0000036">
    <property type="term" value="F:acyl carrier activity"/>
    <property type="evidence" value="ECO:0007669"/>
    <property type="project" value="TreeGrafter"/>
</dbReference>
<evidence type="ECO:0000256" key="4">
    <source>
        <dbReference type="ARBA" id="ARBA00022832"/>
    </source>
</evidence>
<comment type="similarity">
    <text evidence="1">Belongs to the acyl-ACP thioesterase family.</text>
</comment>
<dbReference type="InterPro" id="IPR049427">
    <property type="entry name" value="Acyl-ACP_TE_C"/>
</dbReference>
<evidence type="ECO:0000256" key="5">
    <source>
        <dbReference type="ARBA" id="ARBA00022946"/>
    </source>
</evidence>
<dbReference type="Pfam" id="PF20791">
    <property type="entry name" value="Acyl-ACP_TE_C"/>
    <property type="match status" value="1"/>
</dbReference>
<feature type="domain" description="Acyl-ACP thioesterase-like C-terminal" evidence="9">
    <location>
        <begin position="158"/>
        <end position="234"/>
    </location>
</feature>
<feature type="domain" description="Acyl-ACP thioesterase N-terminal hotdog" evidence="8">
    <location>
        <begin position="9"/>
        <end position="126"/>
    </location>
</feature>
<evidence type="ECO:0000313" key="10">
    <source>
        <dbReference type="EMBL" id="SFN64068.1"/>
    </source>
</evidence>
<gene>
    <name evidence="10" type="ORF">SAMN05421738_1183</name>
</gene>
<evidence type="ECO:0000256" key="6">
    <source>
        <dbReference type="ARBA" id="ARBA00023098"/>
    </source>
</evidence>
<evidence type="ECO:0000256" key="7">
    <source>
        <dbReference type="ARBA" id="ARBA00023160"/>
    </source>
</evidence>
<name>A0A1I5ANR5_9FLAO</name>
<proteinExistence type="inferred from homology"/>
<dbReference type="AlphaFoldDB" id="A0A1I5ANR5"/>
<dbReference type="Pfam" id="PF01643">
    <property type="entry name" value="Acyl-ACP_TE"/>
    <property type="match status" value="1"/>
</dbReference>
<evidence type="ECO:0000259" key="9">
    <source>
        <dbReference type="Pfam" id="PF20791"/>
    </source>
</evidence>
<evidence type="ECO:0000256" key="1">
    <source>
        <dbReference type="ARBA" id="ARBA00006500"/>
    </source>
</evidence>
<keyword evidence="6" id="KW-0443">Lipid metabolism</keyword>
<accession>A0A1I5ANR5</accession>
<dbReference type="PANTHER" id="PTHR31727">
    <property type="entry name" value="OLEOYL-ACYL CARRIER PROTEIN THIOESTERASE 1, CHLOROPLASTIC"/>
    <property type="match status" value="1"/>
</dbReference>
<dbReference type="STRING" id="684065.SAMN05421738_1183"/>
<organism evidence="10 11">
    <name type="scientific">Algoriella xinjiangensis</name>
    <dbReference type="NCBI Taxonomy" id="684065"/>
    <lineage>
        <taxon>Bacteria</taxon>
        <taxon>Pseudomonadati</taxon>
        <taxon>Bacteroidota</taxon>
        <taxon>Flavobacteriia</taxon>
        <taxon>Flavobacteriales</taxon>
        <taxon>Weeksellaceae</taxon>
        <taxon>Algoriella</taxon>
    </lineage>
</organism>
<keyword evidence="3" id="KW-0378">Hydrolase</keyword>
<keyword evidence="5" id="KW-0809">Transit peptide</keyword>
<keyword evidence="11" id="KW-1185">Reference proteome</keyword>
<dbReference type="SUPFAM" id="SSF54637">
    <property type="entry name" value="Thioesterase/thiol ester dehydrase-isomerase"/>
    <property type="match status" value="2"/>
</dbReference>
<dbReference type="Proteomes" id="UP000199149">
    <property type="component" value="Unassembled WGS sequence"/>
</dbReference>
<dbReference type="InterPro" id="IPR002864">
    <property type="entry name" value="Acyl-ACP_thioesterase_NHD"/>
</dbReference>
<dbReference type="OrthoDB" id="9801517at2"/>
<dbReference type="PANTHER" id="PTHR31727:SF6">
    <property type="entry name" value="OLEOYL-ACYL CARRIER PROTEIN THIOESTERASE 1, CHLOROPLASTIC"/>
    <property type="match status" value="1"/>
</dbReference>
<evidence type="ECO:0000256" key="3">
    <source>
        <dbReference type="ARBA" id="ARBA00022801"/>
    </source>
</evidence>
<dbReference type="GO" id="GO:0016297">
    <property type="term" value="F:fatty acyl-[ACP] hydrolase activity"/>
    <property type="evidence" value="ECO:0007669"/>
    <property type="project" value="InterPro"/>
</dbReference>
<keyword evidence="7" id="KW-0275">Fatty acid biosynthesis</keyword>
<evidence type="ECO:0000259" key="8">
    <source>
        <dbReference type="Pfam" id="PF01643"/>
    </source>
</evidence>
<sequence length="246" mass="28841">MAISSDFQSKYAKEWEIYFSQCSPNGKMKLTELANLFQLTASEHATKGGLGFPDLQQFDQSWVMNRIRIEIEELPTWSDFIEVITWIEILKGAKSIRDFTLEHNGKKMVGASSLWAVFNTKTRRPDILQIDSSHIERFPDLKPTEKDNSKLSVDFEPTETKIYQVKFSDLDIVKHANNIKYLEWCLDFIEPKLILENRIKAIEMNFLKELSLNDTIEIQKLEQENFIQFKILHNEQINFVCELELK</sequence>
<dbReference type="EMBL" id="FOUZ01000018">
    <property type="protein sequence ID" value="SFN64068.1"/>
    <property type="molecule type" value="Genomic_DNA"/>
</dbReference>
<evidence type="ECO:0000256" key="2">
    <source>
        <dbReference type="ARBA" id="ARBA00022516"/>
    </source>
</evidence>
<protein>
    <submittedName>
        <fullName evidence="10">Acyl-ACP thioesterase</fullName>
    </submittedName>
</protein>
<dbReference type="RefSeq" id="WP_092910087.1">
    <property type="nucleotide sequence ID" value="NZ_FOUZ01000018.1"/>
</dbReference>
<evidence type="ECO:0000313" key="11">
    <source>
        <dbReference type="Proteomes" id="UP000199149"/>
    </source>
</evidence>
<keyword evidence="2" id="KW-0444">Lipid biosynthesis</keyword>
<reference evidence="11" key="1">
    <citation type="submission" date="2016-10" db="EMBL/GenBank/DDBJ databases">
        <authorList>
            <person name="Varghese N."/>
            <person name="Submissions S."/>
        </authorList>
    </citation>
    <scope>NUCLEOTIDE SEQUENCE [LARGE SCALE GENOMIC DNA]</scope>
    <source>
        <strain evidence="11">XJ109</strain>
    </source>
</reference>
<keyword evidence="4" id="KW-0276">Fatty acid metabolism</keyword>
<dbReference type="Gene3D" id="3.10.129.10">
    <property type="entry name" value="Hotdog Thioesterase"/>
    <property type="match status" value="2"/>
</dbReference>